<evidence type="ECO:0000256" key="4">
    <source>
        <dbReference type="ARBA" id="ARBA00024746"/>
    </source>
</evidence>
<reference evidence="8" key="1">
    <citation type="submission" date="2020-02" db="EMBL/GenBank/DDBJ databases">
        <title>Genomic and physiological characterization of two novel Nitrospinaceae genera.</title>
        <authorList>
            <person name="Mueller A.J."/>
            <person name="Jung M.-Y."/>
            <person name="Strachan C.R."/>
            <person name="Herbold C.W."/>
            <person name="Kirkegaard R.H."/>
            <person name="Daims H."/>
        </authorList>
    </citation>
    <scope>NUCLEOTIDE SEQUENCE [LARGE SCALE GENOMIC DNA]</scope>
</reference>
<evidence type="ECO:0000313" key="7">
    <source>
        <dbReference type="EMBL" id="QPJ65119.1"/>
    </source>
</evidence>
<evidence type="ECO:0000259" key="6">
    <source>
        <dbReference type="Pfam" id="PF13860"/>
    </source>
</evidence>
<dbReference type="Pfam" id="PF03963">
    <property type="entry name" value="FlgD"/>
    <property type="match status" value="1"/>
</dbReference>
<evidence type="ECO:0000256" key="3">
    <source>
        <dbReference type="ARBA" id="ARBA00022795"/>
    </source>
</evidence>
<dbReference type="Gene3D" id="2.30.30.910">
    <property type="match status" value="1"/>
</dbReference>
<gene>
    <name evidence="7" type="ORF">G3M78_06840</name>
</gene>
<keyword evidence="7" id="KW-0966">Cell projection</keyword>
<evidence type="ECO:0000256" key="2">
    <source>
        <dbReference type="ARBA" id="ARBA00016013"/>
    </source>
</evidence>
<proteinExistence type="inferred from homology"/>
<sequence length="221" mass="23540">MIAGLNPIPANNSASQLTGAESKEMGKTDFLQLLIAQLSAQDPLNPLEGQEFTAQLAQFSSLEQMSNVNKNLEEIQDFNVALYNSSLFNLIGKSVNAPGNSFDHTAGAPENLSYSLGSSADTVKIDIFDHTGLKVDSITLNNQNAGLQSVGWDGTDSEGQPLPNGTYTFNISAEDLGGNFVSAELFTSGKVTDVIFEGKQSFAVVNGEKLLVDEITKVSEN</sequence>
<dbReference type="Gene3D" id="2.60.40.4070">
    <property type="match status" value="1"/>
</dbReference>
<dbReference type="InterPro" id="IPR025965">
    <property type="entry name" value="FlgD/Vpr_Ig-like"/>
</dbReference>
<comment type="function">
    <text evidence="4 5">Required for flagellar hook formation. May act as a scaffolding protein.</text>
</comment>
<feature type="domain" description="FlgD/Vpr Ig-like" evidence="6">
    <location>
        <begin position="100"/>
        <end position="175"/>
    </location>
</feature>
<evidence type="ECO:0000256" key="1">
    <source>
        <dbReference type="ARBA" id="ARBA00010577"/>
    </source>
</evidence>
<keyword evidence="3 5" id="KW-1005">Bacterial flagellum biogenesis</keyword>
<evidence type="ECO:0000256" key="5">
    <source>
        <dbReference type="RuleBase" id="RU362076"/>
    </source>
</evidence>
<dbReference type="GO" id="GO:0044781">
    <property type="term" value="P:bacterial-type flagellum organization"/>
    <property type="evidence" value="ECO:0007669"/>
    <property type="project" value="UniProtKB-UniRule"/>
</dbReference>
<keyword evidence="7" id="KW-0282">Flagellum</keyword>
<dbReference type="AlphaFoldDB" id="A0A7T0G395"/>
<organism evidence="7 8">
    <name type="scientific">Candidatus Nitrohelix vancouverensis</name>
    <dbReference type="NCBI Taxonomy" id="2705534"/>
    <lineage>
        <taxon>Bacteria</taxon>
        <taxon>Pseudomonadati</taxon>
        <taxon>Nitrospinota/Tectimicrobiota group</taxon>
        <taxon>Nitrospinota</taxon>
        <taxon>Nitrospinia</taxon>
        <taxon>Nitrospinales</taxon>
        <taxon>Nitrospinaceae</taxon>
        <taxon>Candidatus Nitrohelix</taxon>
    </lineage>
</organism>
<dbReference type="Proteomes" id="UP000594464">
    <property type="component" value="Chromosome"/>
</dbReference>
<evidence type="ECO:0000313" key="8">
    <source>
        <dbReference type="Proteomes" id="UP000594464"/>
    </source>
</evidence>
<dbReference type="KEGG" id="nva:G3M78_06840"/>
<dbReference type="EMBL" id="CP048620">
    <property type="protein sequence ID" value="QPJ65119.1"/>
    <property type="molecule type" value="Genomic_DNA"/>
</dbReference>
<protein>
    <recommendedName>
        <fullName evidence="2 5">Basal-body rod modification protein FlgD</fullName>
    </recommendedName>
</protein>
<keyword evidence="7" id="KW-0969">Cilium</keyword>
<accession>A0A7T0G395</accession>
<dbReference type="InterPro" id="IPR005648">
    <property type="entry name" value="FlgD"/>
</dbReference>
<dbReference type="Pfam" id="PF13860">
    <property type="entry name" value="FlgD_ig"/>
    <property type="match status" value="1"/>
</dbReference>
<comment type="similarity">
    <text evidence="1 5">Belongs to the FlgD family.</text>
</comment>
<name>A0A7T0G395_9BACT</name>